<evidence type="ECO:0000313" key="2">
    <source>
        <dbReference type="Proteomes" id="UP001161391"/>
    </source>
</evidence>
<reference evidence="1" key="1">
    <citation type="journal article" date="2014" name="Int. J. Syst. Evol. Microbiol.">
        <title>Complete genome of a new Firmicutes species belonging to the dominant human colonic microbiota ('Ruminococcus bicirculans') reveals two chromosomes and a selective capacity to utilize plant glucans.</title>
        <authorList>
            <consortium name="NISC Comparative Sequencing Program"/>
            <person name="Wegmann U."/>
            <person name="Louis P."/>
            <person name="Goesmann A."/>
            <person name="Henrissat B."/>
            <person name="Duncan S.H."/>
            <person name="Flint H.J."/>
        </authorList>
    </citation>
    <scope>NUCLEOTIDE SEQUENCE</scope>
    <source>
        <strain evidence="1">NBRC 108219</strain>
    </source>
</reference>
<protein>
    <recommendedName>
        <fullName evidence="3">Lipoprotein</fullName>
    </recommendedName>
</protein>
<proteinExistence type="predicted"/>
<gene>
    <name evidence="1" type="ORF">GCM10007853_22970</name>
</gene>
<sequence length="405" mass="43748">MVLSGCATVIAPVPLTRKLDNDMRVSISDIPVAITKNDGVVAAWTSAAYAPDGSYASVPTYAIPAGSGPLAAGVGGAIGQSIAVAIMDAVPSARARRSVEVLNADIDKAALDAALTERLINAAAASEINFSSIDVVETKRRADPIDGQLSIKTRYALAEDASAVQVQATVEYYDSAVPYSTRYVFESKPPRSEMKGPHYRNTFTYHSDKFEAPELTDEVREALVFALGEEREARIRDIKDDYKQALKDGLSDRKLARVKKGSQKELSLAKKNHEKGLKSAEDDKLSKTEKAVLIIGQWRKGEQSSPLETALSEGQDFIAKMIVADFIDPTIPPMVLPTLPEKNKERLALIENRGIGILGLQYNKVLEDYGDRQVIQITSGLTSGAYHSIPASGTASYGNTFKVAE</sequence>
<name>A0ABQ5VA99_9PROT</name>
<dbReference type="EMBL" id="BSNK01000002">
    <property type="protein sequence ID" value="GLQ24423.1"/>
    <property type="molecule type" value="Genomic_DNA"/>
</dbReference>
<dbReference type="Proteomes" id="UP001161391">
    <property type="component" value="Unassembled WGS sequence"/>
</dbReference>
<evidence type="ECO:0008006" key="3">
    <source>
        <dbReference type="Google" id="ProtNLM"/>
    </source>
</evidence>
<keyword evidence="2" id="KW-1185">Reference proteome</keyword>
<accession>A0ABQ5VA99</accession>
<organism evidence="1 2">
    <name type="scientific">Algimonas ampicilliniresistens</name>
    <dbReference type="NCBI Taxonomy" id="1298735"/>
    <lineage>
        <taxon>Bacteria</taxon>
        <taxon>Pseudomonadati</taxon>
        <taxon>Pseudomonadota</taxon>
        <taxon>Alphaproteobacteria</taxon>
        <taxon>Maricaulales</taxon>
        <taxon>Robiginitomaculaceae</taxon>
        <taxon>Algimonas</taxon>
    </lineage>
</organism>
<evidence type="ECO:0000313" key="1">
    <source>
        <dbReference type="EMBL" id="GLQ24423.1"/>
    </source>
</evidence>
<reference evidence="1" key="2">
    <citation type="submission" date="2023-01" db="EMBL/GenBank/DDBJ databases">
        <title>Draft genome sequence of Algimonas ampicilliniresistens strain NBRC 108219.</title>
        <authorList>
            <person name="Sun Q."/>
            <person name="Mori K."/>
        </authorList>
    </citation>
    <scope>NUCLEOTIDE SEQUENCE</scope>
    <source>
        <strain evidence="1">NBRC 108219</strain>
    </source>
</reference>
<comment type="caution">
    <text evidence="1">The sequence shown here is derived from an EMBL/GenBank/DDBJ whole genome shotgun (WGS) entry which is preliminary data.</text>
</comment>